<dbReference type="Proteomes" id="UP001231189">
    <property type="component" value="Unassembled WGS sequence"/>
</dbReference>
<organism evidence="7 9">
    <name type="scientific">Lolium multiflorum</name>
    <name type="common">Italian ryegrass</name>
    <name type="synonym">Lolium perenne subsp. multiflorum</name>
    <dbReference type="NCBI Taxonomy" id="4521"/>
    <lineage>
        <taxon>Eukaryota</taxon>
        <taxon>Viridiplantae</taxon>
        <taxon>Streptophyta</taxon>
        <taxon>Embryophyta</taxon>
        <taxon>Tracheophyta</taxon>
        <taxon>Spermatophyta</taxon>
        <taxon>Magnoliopsida</taxon>
        <taxon>Liliopsida</taxon>
        <taxon>Poales</taxon>
        <taxon>Poaceae</taxon>
        <taxon>BOP clade</taxon>
        <taxon>Pooideae</taxon>
        <taxon>Poodae</taxon>
        <taxon>Poeae</taxon>
        <taxon>Poeae Chloroplast Group 2 (Poeae type)</taxon>
        <taxon>Loliodinae</taxon>
        <taxon>Loliinae</taxon>
        <taxon>Lolium</taxon>
    </lineage>
</organism>
<feature type="region of interest" description="Disordered" evidence="5">
    <location>
        <begin position="80"/>
        <end position="119"/>
    </location>
</feature>
<feature type="domain" description="GRF-type" evidence="6">
    <location>
        <begin position="27"/>
        <end position="70"/>
    </location>
</feature>
<gene>
    <name evidence="8" type="ORF">QYE76_012945</name>
    <name evidence="7" type="ORF">QYE76_029989</name>
</gene>
<evidence type="ECO:0000313" key="8">
    <source>
        <dbReference type="EMBL" id="KAK1696248.1"/>
    </source>
</evidence>
<evidence type="ECO:0000256" key="3">
    <source>
        <dbReference type="ARBA" id="ARBA00022833"/>
    </source>
</evidence>
<sequence length="860" mass="97082">MANSSSSAALVPHQQQEDIAPLPLIRCPRCNLGVVCWFISHTVKNPGRHFYKCEFHGPNGCGFWKWEDAYIDYLRARTTTPPSMSASNGRTSSLNSSANIPDDPDEDEQHNGPAPTSRTSVPKVYAVISQLSEYKRFLVEEIGFSQLLKLPLLSKLNLRFSKWIMSKIDVTTRSIVIDNKRKIRFWAADVYKVLGIPCGSRDIRAPDAKCSDTTIQMIRALLGMPEKGNHILKFAETVINRDICENTSSTLEKDSFKMAFVIFVMGHLLAPGTKHEYTTIDYWGALANTQQIQDFNWCEYVLLELFAGVQKLKADIQDNSAVTHLQGCHLWAQIFYLDNINLGIFNMRHDSLPRISAYDDVSLRRMINQCAGTAKGPADYGDVQIRDATQICYTRSMWDTPPDRMTPRITTATRQTIPAHTKAKQAASEIGIMMKYHNAICLQQANALKNSIISENIRFVDKIAAAISESCICCSIRSLPCIIKKHSRTTEGPTTNTHRRRLQMCDSDDILATASTSMRTPPQLKPCTARSPAEMVKTWADIIVGGIMMYNDDTAAPDDAVIMGQASSDIPVLTAQHTYYAQPHWATGASTEYPSIAIQDKLFKILRSLPPGEQNKPCITHETPRYISMPTSSVTDQIVGAGMLEHEMCAIVFRRLRQIDLTILYKGMTDVFRHYFEPDFSTTILAGDKVVELKSIQAQFCGSEINYNIANCRLFHVPVILEAGWCLYTWDMLNKVINIFDPTTHIPSHPEKKRLHDIVADKIHIALFTCIYKFFKKWHVECNNWKRKFPHFHSTRFTMEESGICITHIARHFNGSSLEEPLSDESIPREKGFQLVQLASIQENAGTIPHEIQKTLASYL</sequence>
<dbReference type="EMBL" id="JAUUTY010000007">
    <property type="protein sequence ID" value="KAK1606316.1"/>
    <property type="molecule type" value="Genomic_DNA"/>
</dbReference>
<dbReference type="EMBL" id="JAUUTY010000001">
    <property type="protein sequence ID" value="KAK1696248.1"/>
    <property type="molecule type" value="Genomic_DNA"/>
</dbReference>
<keyword evidence="1" id="KW-0479">Metal-binding</keyword>
<evidence type="ECO:0000256" key="1">
    <source>
        <dbReference type="ARBA" id="ARBA00022723"/>
    </source>
</evidence>
<evidence type="ECO:0000256" key="4">
    <source>
        <dbReference type="PROSITE-ProRule" id="PRU01343"/>
    </source>
</evidence>
<evidence type="ECO:0000256" key="2">
    <source>
        <dbReference type="ARBA" id="ARBA00022771"/>
    </source>
</evidence>
<comment type="caution">
    <text evidence="7">The sequence shown here is derived from an EMBL/GenBank/DDBJ whole genome shotgun (WGS) entry which is preliminary data.</text>
</comment>
<evidence type="ECO:0000313" key="9">
    <source>
        <dbReference type="Proteomes" id="UP001231189"/>
    </source>
</evidence>
<evidence type="ECO:0000256" key="5">
    <source>
        <dbReference type="SAM" id="MobiDB-lite"/>
    </source>
</evidence>
<dbReference type="AlphaFoldDB" id="A0AAD8QNZ7"/>
<protein>
    <recommendedName>
        <fullName evidence="6">GRF-type domain-containing protein</fullName>
    </recommendedName>
</protein>
<keyword evidence="2 4" id="KW-0863">Zinc-finger</keyword>
<dbReference type="InterPro" id="IPR010666">
    <property type="entry name" value="Znf_GRF"/>
</dbReference>
<evidence type="ECO:0000259" key="6">
    <source>
        <dbReference type="PROSITE" id="PS51999"/>
    </source>
</evidence>
<keyword evidence="9" id="KW-1185">Reference proteome</keyword>
<dbReference type="PANTHER" id="PTHR34835">
    <property type="entry name" value="OS07G0283600 PROTEIN-RELATED"/>
    <property type="match status" value="1"/>
</dbReference>
<dbReference type="PROSITE" id="PS51999">
    <property type="entry name" value="ZF_GRF"/>
    <property type="match status" value="1"/>
</dbReference>
<dbReference type="PANTHER" id="PTHR34835:SF62">
    <property type="entry name" value="AMINOTRANSFERASE-LIKE PLANT MOBILE DOMAIN-CONTAINING PROTEIN"/>
    <property type="match status" value="1"/>
</dbReference>
<evidence type="ECO:0000313" key="7">
    <source>
        <dbReference type="EMBL" id="KAK1606316.1"/>
    </source>
</evidence>
<accession>A0AAD8QNZ7</accession>
<feature type="compositionally biased region" description="Polar residues" evidence="5">
    <location>
        <begin position="80"/>
        <end position="99"/>
    </location>
</feature>
<keyword evidence="3" id="KW-0862">Zinc</keyword>
<name>A0AAD8QNZ7_LOLMU</name>
<proteinExistence type="predicted"/>
<reference evidence="7" key="1">
    <citation type="submission" date="2023-07" db="EMBL/GenBank/DDBJ databases">
        <title>A chromosome-level genome assembly of Lolium multiflorum.</title>
        <authorList>
            <person name="Chen Y."/>
            <person name="Copetti D."/>
            <person name="Kolliker R."/>
            <person name="Studer B."/>
        </authorList>
    </citation>
    <scope>NUCLEOTIDE SEQUENCE</scope>
    <source>
        <strain evidence="7">02402/16</strain>
        <tissue evidence="7">Leaf</tissue>
    </source>
</reference>
<dbReference type="GO" id="GO:0008270">
    <property type="term" value="F:zinc ion binding"/>
    <property type="evidence" value="ECO:0007669"/>
    <property type="project" value="UniProtKB-KW"/>
</dbReference>